<organism evidence="1 2">
    <name type="scientific">Stephania japonica</name>
    <dbReference type="NCBI Taxonomy" id="461633"/>
    <lineage>
        <taxon>Eukaryota</taxon>
        <taxon>Viridiplantae</taxon>
        <taxon>Streptophyta</taxon>
        <taxon>Embryophyta</taxon>
        <taxon>Tracheophyta</taxon>
        <taxon>Spermatophyta</taxon>
        <taxon>Magnoliopsida</taxon>
        <taxon>Ranunculales</taxon>
        <taxon>Menispermaceae</taxon>
        <taxon>Menispermoideae</taxon>
        <taxon>Cissampelideae</taxon>
        <taxon>Stephania</taxon>
    </lineage>
</organism>
<keyword evidence="2" id="KW-1185">Reference proteome</keyword>
<dbReference type="Proteomes" id="UP001417504">
    <property type="component" value="Unassembled WGS sequence"/>
</dbReference>
<gene>
    <name evidence="1" type="ORF">Sjap_020112</name>
</gene>
<dbReference type="EMBL" id="JBBNAE010000008">
    <property type="protein sequence ID" value="KAK9102858.1"/>
    <property type="molecule type" value="Genomic_DNA"/>
</dbReference>
<proteinExistence type="predicted"/>
<reference evidence="1 2" key="1">
    <citation type="submission" date="2024-01" db="EMBL/GenBank/DDBJ databases">
        <title>Genome assemblies of Stephania.</title>
        <authorList>
            <person name="Yang L."/>
        </authorList>
    </citation>
    <scope>NUCLEOTIDE SEQUENCE [LARGE SCALE GENOMIC DNA]</scope>
    <source>
        <strain evidence="1">QJT</strain>
        <tissue evidence="1">Leaf</tissue>
    </source>
</reference>
<evidence type="ECO:0000313" key="1">
    <source>
        <dbReference type="EMBL" id="KAK9102858.1"/>
    </source>
</evidence>
<accession>A0AAP0F5D2</accession>
<sequence length="110" mass="11642">MAVEDAMIGGCSWHITRALPVSEHLSSWRSSNGVCGVDSSIFLMSRQPYHVLFAASGLAVVENDQGWALMAHQSPSIPGVSLIHSGAKGKLLSLVICFEDSGAILSLDSM</sequence>
<dbReference type="AlphaFoldDB" id="A0AAP0F5D2"/>
<evidence type="ECO:0000313" key="2">
    <source>
        <dbReference type="Proteomes" id="UP001417504"/>
    </source>
</evidence>
<name>A0AAP0F5D2_9MAGN</name>
<protein>
    <submittedName>
        <fullName evidence="1">Uncharacterized protein</fullName>
    </submittedName>
</protein>
<comment type="caution">
    <text evidence="1">The sequence shown here is derived from an EMBL/GenBank/DDBJ whole genome shotgun (WGS) entry which is preliminary data.</text>
</comment>